<gene>
    <name evidence="2" type="ORF">GUJ93_ZPchr0012g21220</name>
</gene>
<dbReference type="Proteomes" id="UP000729402">
    <property type="component" value="Unassembled WGS sequence"/>
</dbReference>
<feature type="compositionally biased region" description="Pro residues" evidence="1">
    <location>
        <begin position="29"/>
        <end position="41"/>
    </location>
</feature>
<dbReference type="EMBL" id="JAAALK010000080">
    <property type="protein sequence ID" value="KAG8094389.1"/>
    <property type="molecule type" value="Genomic_DNA"/>
</dbReference>
<sequence>MSENSEGVVMVIDSTMKAKLLRKRSPAEVPAPPPPPAPRLPWTPTGGGSIPYTPHSALTCGSAYRLQILHEFFHSCMLIMWCWKASISRLAWADLDAERGQGKVAVDAKRGLGQGGVTTLFQCFQGTNQEGSANLVTEGDVLDVHQHDGARARTGCRGSSTSMRLTMMLMLGQCLSMTTT</sequence>
<comment type="caution">
    <text evidence="2">The sequence shown here is derived from an EMBL/GenBank/DDBJ whole genome shotgun (WGS) entry which is preliminary data.</text>
</comment>
<reference evidence="2" key="1">
    <citation type="journal article" date="2021" name="bioRxiv">
        <title>Whole Genome Assembly and Annotation of Northern Wild Rice, Zizania palustris L., Supports a Whole Genome Duplication in the Zizania Genus.</title>
        <authorList>
            <person name="Haas M."/>
            <person name="Kono T."/>
            <person name="Macchietto M."/>
            <person name="Millas R."/>
            <person name="McGilp L."/>
            <person name="Shao M."/>
            <person name="Duquette J."/>
            <person name="Hirsch C.N."/>
            <person name="Kimball J."/>
        </authorList>
    </citation>
    <scope>NUCLEOTIDE SEQUENCE</scope>
    <source>
        <tissue evidence="2">Fresh leaf tissue</tissue>
    </source>
</reference>
<reference evidence="2" key="2">
    <citation type="submission" date="2021-02" db="EMBL/GenBank/DDBJ databases">
        <authorList>
            <person name="Kimball J.A."/>
            <person name="Haas M.W."/>
            <person name="Macchietto M."/>
            <person name="Kono T."/>
            <person name="Duquette J."/>
            <person name="Shao M."/>
        </authorList>
    </citation>
    <scope>NUCLEOTIDE SEQUENCE</scope>
    <source>
        <tissue evidence="2">Fresh leaf tissue</tissue>
    </source>
</reference>
<evidence type="ECO:0000313" key="3">
    <source>
        <dbReference type="Proteomes" id="UP000729402"/>
    </source>
</evidence>
<dbReference type="AlphaFoldDB" id="A0A8J5WSL9"/>
<protein>
    <submittedName>
        <fullName evidence="2">Uncharacterized protein</fullName>
    </submittedName>
</protein>
<accession>A0A8J5WSL9</accession>
<feature type="region of interest" description="Disordered" evidence="1">
    <location>
        <begin position="22"/>
        <end position="48"/>
    </location>
</feature>
<evidence type="ECO:0000256" key="1">
    <source>
        <dbReference type="SAM" id="MobiDB-lite"/>
    </source>
</evidence>
<keyword evidence="3" id="KW-1185">Reference proteome</keyword>
<name>A0A8J5WSL9_ZIZPA</name>
<organism evidence="2 3">
    <name type="scientific">Zizania palustris</name>
    <name type="common">Northern wild rice</name>
    <dbReference type="NCBI Taxonomy" id="103762"/>
    <lineage>
        <taxon>Eukaryota</taxon>
        <taxon>Viridiplantae</taxon>
        <taxon>Streptophyta</taxon>
        <taxon>Embryophyta</taxon>
        <taxon>Tracheophyta</taxon>
        <taxon>Spermatophyta</taxon>
        <taxon>Magnoliopsida</taxon>
        <taxon>Liliopsida</taxon>
        <taxon>Poales</taxon>
        <taxon>Poaceae</taxon>
        <taxon>BOP clade</taxon>
        <taxon>Oryzoideae</taxon>
        <taxon>Oryzeae</taxon>
        <taxon>Zizaniinae</taxon>
        <taxon>Zizania</taxon>
    </lineage>
</organism>
<evidence type="ECO:0000313" key="2">
    <source>
        <dbReference type="EMBL" id="KAG8094389.1"/>
    </source>
</evidence>
<proteinExistence type="predicted"/>